<dbReference type="RefSeq" id="WP_096597316.1">
    <property type="nucleotide sequence ID" value="NZ_LR134263.1"/>
</dbReference>
<dbReference type="EMBL" id="NIPK01000002">
    <property type="protein sequence ID" value="RIZ56310.1"/>
    <property type="molecule type" value="Genomic_DNA"/>
</dbReference>
<gene>
    <name evidence="3" type="ORF">B5C07_07565</name>
    <name evidence="4" type="ORF">CDL68_01860</name>
</gene>
<feature type="domain" description="Myb-like" evidence="1">
    <location>
        <begin position="1"/>
        <end position="45"/>
    </location>
</feature>
<evidence type="ECO:0000259" key="2">
    <source>
        <dbReference type="PROSITE" id="PS51294"/>
    </source>
</evidence>
<evidence type="ECO:0000313" key="5">
    <source>
        <dbReference type="Proteomes" id="UP000217473"/>
    </source>
</evidence>
<sequence>MKRWTKEEVELLIDLKENKKLKYKDIANILNKTPQQCASKYQRHHKYDYTINGSFRTNRKWTHEEDNLLKKYKDNTYKELMKLFPDRTINGITNRMQKLGVKRVANNTINYEQEQFIKENYLKMTNIQLARALNVDRQVIARVKRREGLETDKVWRLKKIEFDEEDVMSINAEFELSLEKKEGS</sequence>
<dbReference type="InterPro" id="IPR009057">
    <property type="entry name" value="Homeodomain-like_sf"/>
</dbReference>
<dbReference type="Proteomes" id="UP000217473">
    <property type="component" value="Unassembled WGS sequence"/>
</dbReference>
<dbReference type="Pfam" id="PF13921">
    <property type="entry name" value="Myb_DNA-bind_6"/>
    <property type="match status" value="1"/>
</dbReference>
<dbReference type="EMBL" id="MWUR01000010">
    <property type="protein sequence ID" value="PCF50058.1"/>
    <property type="molecule type" value="Genomic_DNA"/>
</dbReference>
<dbReference type="SMART" id="SM00717">
    <property type="entry name" value="SANT"/>
    <property type="match status" value="2"/>
</dbReference>
<evidence type="ECO:0000313" key="4">
    <source>
        <dbReference type="EMBL" id="RIZ56310.1"/>
    </source>
</evidence>
<evidence type="ECO:0008006" key="7">
    <source>
        <dbReference type="Google" id="ProtNLM"/>
    </source>
</evidence>
<reference evidence="4 6" key="2">
    <citation type="submission" date="2017-06" db="EMBL/GenBank/DDBJ databases">
        <title>Identification of a new gene, sdsY, involved in staphylococcal internalization in non-professional phagocytic cells (NPPCs).</title>
        <authorList>
            <person name="Maali Y."/>
            <person name="Martins-Simoes P."/>
            <person name="Trouillet-Assant S."/>
            <person name="Laurent F."/>
            <person name="Diot A."/>
            <person name="Verhoeven P."/>
            <person name="Bouvard D."/>
            <person name="Vandenesch F."/>
            <person name="Bes M."/>
        </authorList>
    </citation>
    <scope>NUCLEOTIDE SEQUENCE [LARGE SCALE GENOMIC DNA]</scope>
    <source>
        <strain evidence="4 6">Heidy</strain>
    </source>
</reference>
<keyword evidence="6" id="KW-1185">Reference proteome</keyword>
<organism evidence="3 5">
    <name type="scientific">Staphylococcus delphini</name>
    <dbReference type="NCBI Taxonomy" id="53344"/>
    <lineage>
        <taxon>Bacteria</taxon>
        <taxon>Bacillati</taxon>
        <taxon>Bacillota</taxon>
        <taxon>Bacilli</taxon>
        <taxon>Bacillales</taxon>
        <taxon>Staphylococcaceae</taxon>
        <taxon>Staphylococcus</taxon>
        <taxon>Staphylococcus intermedius group</taxon>
    </lineage>
</organism>
<reference evidence="3 5" key="1">
    <citation type="journal article" date="2017" name="PLoS ONE">
        <title>Development of a real-time PCR for detection of Staphylococcus pseudintermedius using a novel automated comparison of whole-genome sequences.</title>
        <authorList>
            <person name="Verstappen K.M."/>
            <person name="Huijbregts L."/>
            <person name="Spaninks M."/>
            <person name="Wagenaar J.A."/>
            <person name="Fluit A.C."/>
            <person name="Duim B."/>
        </authorList>
    </citation>
    <scope>NUCLEOTIDE SEQUENCE [LARGE SCALE GENOMIC DNA]</scope>
    <source>
        <strain evidence="3 5">15S02591-1</strain>
    </source>
</reference>
<proteinExistence type="predicted"/>
<protein>
    <recommendedName>
        <fullName evidence="7">DNA-binding protein</fullName>
    </recommendedName>
</protein>
<dbReference type="SUPFAM" id="SSF46689">
    <property type="entry name" value="Homeodomain-like"/>
    <property type="match status" value="1"/>
</dbReference>
<dbReference type="PROSITE" id="PS51294">
    <property type="entry name" value="HTH_MYB"/>
    <property type="match status" value="1"/>
</dbReference>
<dbReference type="Gene3D" id="1.10.10.60">
    <property type="entry name" value="Homeodomain-like"/>
    <property type="match status" value="1"/>
</dbReference>
<evidence type="ECO:0000313" key="6">
    <source>
        <dbReference type="Proteomes" id="UP000266198"/>
    </source>
</evidence>
<evidence type="ECO:0000313" key="3">
    <source>
        <dbReference type="EMBL" id="PCF50058.1"/>
    </source>
</evidence>
<dbReference type="InterPro" id="IPR001005">
    <property type="entry name" value="SANT/Myb"/>
</dbReference>
<dbReference type="Proteomes" id="UP000266198">
    <property type="component" value="Unassembled WGS sequence"/>
</dbReference>
<dbReference type="PROSITE" id="PS50090">
    <property type="entry name" value="MYB_LIKE"/>
    <property type="match status" value="1"/>
</dbReference>
<feature type="domain" description="HTH myb-type" evidence="2">
    <location>
        <begin position="1"/>
        <end position="49"/>
    </location>
</feature>
<accession>A0AAX0QUR3</accession>
<evidence type="ECO:0000259" key="1">
    <source>
        <dbReference type="PROSITE" id="PS50090"/>
    </source>
</evidence>
<dbReference type="AlphaFoldDB" id="A0AAX0QUR3"/>
<dbReference type="InterPro" id="IPR017930">
    <property type="entry name" value="Myb_dom"/>
</dbReference>
<comment type="caution">
    <text evidence="3">The sequence shown here is derived from an EMBL/GenBank/DDBJ whole genome shotgun (WGS) entry which is preliminary data.</text>
</comment>
<name>A0AAX0QUR3_9STAP</name>